<proteinExistence type="predicted"/>
<dbReference type="AlphaFoldDB" id="A0A0B6Y7B6"/>
<feature type="non-terminal residue" evidence="2">
    <location>
        <position position="1"/>
    </location>
</feature>
<evidence type="ECO:0000313" key="2">
    <source>
        <dbReference type="EMBL" id="CEK51375.1"/>
    </source>
</evidence>
<organism evidence="2">
    <name type="scientific">Arion vulgaris</name>
    <dbReference type="NCBI Taxonomy" id="1028688"/>
    <lineage>
        <taxon>Eukaryota</taxon>
        <taxon>Metazoa</taxon>
        <taxon>Spiralia</taxon>
        <taxon>Lophotrochozoa</taxon>
        <taxon>Mollusca</taxon>
        <taxon>Gastropoda</taxon>
        <taxon>Heterobranchia</taxon>
        <taxon>Euthyneura</taxon>
        <taxon>Panpulmonata</taxon>
        <taxon>Eupulmonata</taxon>
        <taxon>Stylommatophora</taxon>
        <taxon>Helicina</taxon>
        <taxon>Arionoidea</taxon>
        <taxon>Arionidae</taxon>
        <taxon>Arion</taxon>
    </lineage>
</organism>
<sequence length="67" mass="7366">VEKNAGSMLPSSKCSSKSTHQAFSGQGHSLRTSTGQEERMPTDVPMSPKRHEARRLNTMCDPAVHQE</sequence>
<evidence type="ECO:0000256" key="1">
    <source>
        <dbReference type="SAM" id="MobiDB-lite"/>
    </source>
</evidence>
<dbReference type="EMBL" id="HACG01004510">
    <property type="protein sequence ID" value="CEK51375.1"/>
    <property type="molecule type" value="Transcribed_RNA"/>
</dbReference>
<accession>A0A0B6Y7B6</accession>
<reference evidence="2" key="1">
    <citation type="submission" date="2014-12" db="EMBL/GenBank/DDBJ databases">
        <title>Insight into the proteome of Arion vulgaris.</title>
        <authorList>
            <person name="Aradska J."/>
            <person name="Bulat T."/>
            <person name="Smidak R."/>
            <person name="Sarate P."/>
            <person name="Gangsoo J."/>
            <person name="Sialana F."/>
            <person name="Bilban M."/>
            <person name="Lubec G."/>
        </authorList>
    </citation>
    <scope>NUCLEOTIDE SEQUENCE</scope>
    <source>
        <tissue evidence="2">Skin</tissue>
    </source>
</reference>
<protein>
    <submittedName>
        <fullName evidence="2">Uncharacterized protein</fullName>
    </submittedName>
</protein>
<gene>
    <name evidence="2" type="primary">ORF13261</name>
</gene>
<name>A0A0B6Y7B6_9EUPU</name>
<feature type="non-terminal residue" evidence="2">
    <location>
        <position position="67"/>
    </location>
</feature>
<feature type="region of interest" description="Disordered" evidence="1">
    <location>
        <begin position="1"/>
        <end position="67"/>
    </location>
</feature>
<feature type="compositionally biased region" description="Polar residues" evidence="1">
    <location>
        <begin position="19"/>
        <end position="35"/>
    </location>
</feature>